<evidence type="ECO:0000313" key="1">
    <source>
        <dbReference type="EMBL" id="TJZ99797.1"/>
    </source>
</evidence>
<dbReference type="EMBL" id="SUMC01000096">
    <property type="protein sequence ID" value="TJZ99797.1"/>
    <property type="molecule type" value="Genomic_DNA"/>
</dbReference>
<sequence length="104" mass="11805">MTAVECRQSVFGYPNDEAWSRDPRGDADGLVYGFYEVLNSAWPARLTEYNQHSFPGVALGWDRHFLITCHDASAQFLARDLAVEIVDDGYEAALEEAFRRLCRS</sequence>
<reference evidence="1 2" key="1">
    <citation type="submission" date="2019-04" db="EMBL/GenBank/DDBJ databases">
        <title>Streptomyces oryziradicis sp. nov., a novel actinomycete isolated from rhizosphere soil of rice (Oryza sativa L.).</title>
        <authorList>
            <person name="Li C."/>
        </authorList>
    </citation>
    <scope>NUCLEOTIDE SEQUENCE [LARGE SCALE GENOMIC DNA]</scope>
    <source>
        <strain evidence="1 2">NEAU-C40</strain>
    </source>
</reference>
<dbReference type="AlphaFoldDB" id="A0A4U0RW31"/>
<dbReference type="Proteomes" id="UP000305778">
    <property type="component" value="Unassembled WGS sequence"/>
</dbReference>
<evidence type="ECO:0000313" key="2">
    <source>
        <dbReference type="Proteomes" id="UP000305778"/>
    </source>
</evidence>
<proteinExistence type="predicted"/>
<dbReference type="RefSeq" id="WP_136729730.1">
    <property type="nucleotide sequence ID" value="NZ_SUMC01000096.1"/>
</dbReference>
<comment type="caution">
    <text evidence="1">The sequence shown here is derived from an EMBL/GenBank/DDBJ whole genome shotgun (WGS) entry which is preliminary data.</text>
</comment>
<dbReference type="OrthoDB" id="5189126at2"/>
<keyword evidence="2" id="KW-1185">Reference proteome</keyword>
<protein>
    <submittedName>
        <fullName evidence="1">Uncharacterized protein</fullName>
    </submittedName>
</protein>
<name>A0A4U0RW31_9ACTN</name>
<gene>
    <name evidence="1" type="ORF">FCI23_44400</name>
</gene>
<accession>A0A4U0RW31</accession>
<organism evidence="1 2">
    <name type="scientific">Actinacidiphila oryziradicis</name>
    <dbReference type="NCBI Taxonomy" id="2571141"/>
    <lineage>
        <taxon>Bacteria</taxon>
        <taxon>Bacillati</taxon>
        <taxon>Actinomycetota</taxon>
        <taxon>Actinomycetes</taxon>
        <taxon>Kitasatosporales</taxon>
        <taxon>Streptomycetaceae</taxon>
        <taxon>Actinacidiphila</taxon>
    </lineage>
</organism>